<feature type="domain" description="G-protein coupled receptors family 2 profile 2" evidence="10">
    <location>
        <begin position="34"/>
        <end position="213"/>
    </location>
</feature>
<evidence type="ECO:0000256" key="3">
    <source>
        <dbReference type="ARBA" id="ARBA00022989"/>
    </source>
</evidence>
<name>A0A7I8VCM0_9ANNE</name>
<dbReference type="Pfam" id="PF11970">
    <property type="entry name" value="GPR_Gpa2_C"/>
    <property type="match status" value="1"/>
</dbReference>
<evidence type="ECO:0000256" key="5">
    <source>
        <dbReference type="ARBA" id="ARBA00023136"/>
    </source>
</evidence>
<feature type="transmembrane region" description="Helical" evidence="9">
    <location>
        <begin position="69"/>
        <end position="86"/>
    </location>
</feature>
<feature type="transmembrane region" description="Helical" evidence="9">
    <location>
        <begin position="193"/>
        <end position="209"/>
    </location>
</feature>
<dbReference type="InterPro" id="IPR017981">
    <property type="entry name" value="GPCR_2-like_7TM"/>
</dbReference>
<keyword evidence="4" id="KW-0297">G-protein coupled receptor</keyword>
<dbReference type="PANTHER" id="PTHR23112">
    <property type="entry name" value="G PROTEIN-COUPLED RECEPTOR 157-RELATED"/>
    <property type="match status" value="1"/>
</dbReference>
<gene>
    <name evidence="11" type="ORF">DGYR_LOCUS2054</name>
</gene>
<dbReference type="EMBL" id="CAJFCJ010000003">
    <property type="protein sequence ID" value="CAD5113002.1"/>
    <property type="molecule type" value="Genomic_DNA"/>
</dbReference>
<keyword evidence="7" id="KW-0807">Transducer</keyword>
<protein>
    <submittedName>
        <fullName evidence="11">DgyrCDS2204</fullName>
    </submittedName>
</protein>
<accession>A0A7I8VCM0</accession>
<feature type="region of interest" description="Disordered" evidence="8">
    <location>
        <begin position="266"/>
        <end position="297"/>
    </location>
</feature>
<keyword evidence="2 9" id="KW-0812">Transmembrane</keyword>
<feature type="transmembrane region" description="Helical" evidence="9">
    <location>
        <begin position="134"/>
        <end position="156"/>
    </location>
</feature>
<keyword evidence="12" id="KW-1185">Reference proteome</keyword>
<keyword evidence="3 9" id="KW-1133">Transmembrane helix</keyword>
<proteinExistence type="predicted"/>
<sequence length="479" mass="54480">MTTDSQSLSLELTTAQTSYQCTLFGGNQHKCNTVIGIKKATALLSLLGSIFVICTIILFGYYKVFVQRLLLYLSISGVLLSISYLVGGMYPEGNLCNFQAWMMTCFEWSVLLWVCLITLILYKTVVSLTSMEKWELLFCCIGWIFPFVIACIPLIAKAYGQAGIWWSNKTWEGTYDPDAERRKKFLKDEVKPLMAYPFIYLVLSIFPLINRIQNAISNEPVFALMVLTSLTSPLYGAIYAVVFGVTDDLRKRLTWSGIKFVQKDLQPSKKTRRDTTQDLMDNLKIPTRSESKGNSASIAENYKYNDNSDKSDNENIELTSNADGDKQINIQLNGLLNNSHIPSIQPNEASSKTELDSNYECFDYKKADKKEEVDLLDKRLSIDKLFKSKLREYLARQGGNEARHIVYRVMKAIGNKSAWCQFNWEGSRGIKKGIKSLPSLLKVIEDASLESGNNAKPKQYLTIEEIEGYIKQFLRFKTR</sequence>
<evidence type="ECO:0000256" key="7">
    <source>
        <dbReference type="ARBA" id="ARBA00023224"/>
    </source>
</evidence>
<dbReference type="Gene3D" id="1.20.1070.10">
    <property type="entry name" value="Rhodopsin 7-helix transmembrane proteins"/>
    <property type="match status" value="1"/>
</dbReference>
<dbReference type="GO" id="GO:0007189">
    <property type="term" value="P:adenylate cyclase-activating G protein-coupled receptor signaling pathway"/>
    <property type="evidence" value="ECO:0007669"/>
    <property type="project" value="TreeGrafter"/>
</dbReference>
<feature type="transmembrane region" description="Helical" evidence="9">
    <location>
        <begin position="221"/>
        <end position="242"/>
    </location>
</feature>
<dbReference type="GO" id="GO:0005886">
    <property type="term" value="C:plasma membrane"/>
    <property type="evidence" value="ECO:0007669"/>
    <property type="project" value="TreeGrafter"/>
</dbReference>
<evidence type="ECO:0000256" key="4">
    <source>
        <dbReference type="ARBA" id="ARBA00023040"/>
    </source>
</evidence>
<dbReference type="PANTHER" id="PTHR23112:SF43">
    <property type="entry name" value="CYCLIC AMP RECEPTOR-LIKE PROTEIN A"/>
    <property type="match status" value="1"/>
</dbReference>
<dbReference type="AlphaFoldDB" id="A0A7I8VCM0"/>
<dbReference type="PRINTS" id="PR02000">
    <property type="entry name" value="GCR1PLANT"/>
</dbReference>
<organism evidence="11 12">
    <name type="scientific">Dimorphilus gyrociliatus</name>
    <dbReference type="NCBI Taxonomy" id="2664684"/>
    <lineage>
        <taxon>Eukaryota</taxon>
        <taxon>Metazoa</taxon>
        <taxon>Spiralia</taxon>
        <taxon>Lophotrochozoa</taxon>
        <taxon>Annelida</taxon>
        <taxon>Polychaeta</taxon>
        <taxon>Polychaeta incertae sedis</taxon>
        <taxon>Dinophilidae</taxon>
        <taxon>Dimorphilus</taxon>
    </lineage>
</organism>
<evidence type="ECO:0000313" key="12">
    <source>
        <dbReference type="Proteomes" id="UP000549394"/>
    </source>
</evidence>
<dbReference type="InterPro" id="IPR022340">
    <property type="entry name" value="GPCR_GCR1_put"/>
</dbReference>
<reference evidence="11 12" key="1">
    <citation type="submission" date="2020-08" db="EMBL/GenBank/DDBJ databases">
        <authorList>
            <person name="Hejnol A."/>
        </authorList>
    </citation>
    <scope>NUCLEOTIDE SEQUENCE [LARGE SCALE GENOMIC DNA]</scope>
</reference>
<comment type="subcellular location">
    <subcellularLocation>
        <location evidence="1">Membrane</location>
        <topology evidence="1">Multi-pass membrane protein</topology>
    </subcellularLocation>
</comment>
<evidence type="ECO:0000259" key="10">
    <source>
        <dbReference type="PROSITE" id="PS50261"/>
    </source>
</evidence>
<evidence type="ECO:0000256" key="8">
    <source>
        <dbReference type="SAM" id="MobiDB-lite"/>
    </source>
</evidence>
<evidence type="ECO:0000256" key="9">
    <source>
        <dbReference type="SAM" id="Phobius"/>
    </source>
</evidence>
<feature type="transmembrane region" description="Helical" evidence="9">
    <location>
        <begin position="98"/>
        <end position="122"/>
    </location>
</feature>
<dbReference type="InterPro" id="IPR022596">
    <property type="entry name" value="GPR1/2/3_C"/>
</dbReference>
<dbReference type="SUPFAM" id="SSF81321">
    <property type="entry name" value="Family A G protein-coupled receptor-like"/>
    <property type="match status" value="1"/>
</dbReference>
<evidence type="ECO:0000256" key="2">
    <source>
        <dbReference type="ARBA" id="ARBA00022692"/>
    </source>
</evidence>
<feature type="transmembrane region" description="Helical" evidence="9">
    <location>
        <begin position="42"/>
        <end position="62"/>
    </location>
</feature>
<evidence type="ECO:0000256" key="6">
    <source>
        <dbReference type="ARBA" id="ARBA00023170"/>
    </source>
</evidence>
<keyword evidence="5 9" id="KW-0472">Membrane</keyword>
<comment type="caution">
    <text evidence="11">The sequence shown here is derived from an EMBL/GenBank/DDBJ whole genome shotgun (WGS) entry which is preliminary data.</text>
</comment>
<dbReference type="GO" id="GO:0004930">
    <property type="term" value="F:G protein-coupled receptor activity"/>
    <property type="evidence" value="ECO:0007669"/>
    <property type="project" value="UniProtKB-KW"/>
</dbReference>
<dbReference type="OrthoDB" id="100006at2759"/>
<dbReference type="PROSITE" id="PS50261">
    <property type="entry name" value="G_PROTEIN_RECEP_F2_4"/>
    <property type="match status" value="1"/>
</dbReference>
<keyword evidence="6" id="KW-0675">Receptor</keyword>
<dbReference type="Proteomes" id="UP000549394">
    <property type="component" value="Unassembled WGS sequence"/>
</dbReference>
<evidence type="ECO:0000256" key="1">
    <source>
        <dbReference type="ARBA" id="ARBA00004141"/>
    </source>
</evidence>
<evidence type="ECO:0000313" key="11">
    <source>
        <dbReference type="EMBL" id="CAD5113002.1"/>
    </source>
</evidence>
<dbReference type="GO" id="GO:0007166">
    <property type="term" value="P:cell surface receptor signaling pathway"/>
    <property type="evidence" value="ECO:0007669"/>
    <property type="project" value="InterPro"/>
</dbReference>